<name>A0A3M7PA48_BRAPC</name>
<gene>
    <name evidence="2" type="ORF">BpHYR1_024729</name>
</gene>
<reference evidence="2 3" key="1">
    <citation type="journal article" date="2018" name="Sci. Rep.">
        <title>Genomic signatures of local adaptation to the degree of environmental predictability in rotifers.</title>
        <authorList>
            <person name="Franch-Gras L."/>
            <person name="Hahn C."/>
            <person name="Garcia-Roger E.M."/>
            <person name="Carmona M.J."/>
            <person name="Serra M."/>
            <person name="Gomez A."/>
        </authorList>
    </citation>
    <scope>NUCLEOTIDE SEQUENCE [LARGE SCALE GENOMIC DNA]</scope>
    <source>
        <strain evidence="2">HYR1</strain>
    </source>
</reference>
<accession>A0A3M7PA48</accession>
<evidence type="ECO:0000313" key="2">
    <source>
        <dbReference type="EMBL" id="RMZ95587.1"/>
    </source>
</evidence>
<evidence type="ECO:0000313" key="3">
    <source>
        <dbReference type="Proteomes" id="UP000276133"/>
    </source>
</evidence>
<evidence type="ECO:0000256" key="1">
    <source>
        <dbReference type="SAM" id="MobiDB-lite"/>
    </source>
</evidence>
<organism evidence="2 3">
    <name type="scientific">Brachionus plicatilis</name>
    <name type="common">Marine rotifer</name>
    <name type="synonym">Brachionus muelleri</name>
    <dbReference type="NCBI Taxonomy" id="10195"/>
    <lineage>
        <taxon>Eukaryota</taxon>
        <taxon>Metazoa</taxon>
        <taxon>Spiralia</taxon>
        <taxon>Gnathifera</taxon>
        <taxon>Rotifera</taxon>
        <taxon>Eurotatoria</taxon>
        <taxon>Monogononta</taxon>
        <taxon>Pseudotrocha</taxon>
        <taxon>Ploima</taxon>
        <taxon>Brachionidae</taxon>
        <taxon>Brachionus</taxon>
    </lineage>
</organism>
<dbReference type="InterPro" id="IPR010736">
    <property type="entry name" value="SHIPPO-rpt"/>
</dbReference>
<dbReference type="Pfam" id="PF07004">
    <property type="entry name" value="SHIPPO-rpt"/>
    <property type="match status" value="2"/>
</dbReference>
<dbReference type="Proteomes" id="UP000276133">
    <property type="component" value="Unassembled WGS sequence"/>
</dbReference>
<protein>
    <submittedName>
        <fullName evidence="2">Uncharacterized protein</fullName>
    </submittedName>
</protein>
<proteinExistence type="predicted"/>
<keyword evidence="3" id="KW-1185">Reference proteome</keyword>
<dbReference type="EMBL" id="REGN01012366">
    <property type="protein sequence ID" value="RMZ95587.1"/>
    <property type="molecule type" value="Genomic_DNA"/>
</dbReference>
<dbReference type="PANTHER" id="PTHR34914:SF1">
    <property type="entry name" value="LYMPHOCYTE EXPANSION MOLECULE"/>
    <property type="match status" value="1"/>
</dbReference>
<dbReference type="InterPro" id="IPR033557">
    <property type="entry name" value="CIMAP2"/>
</dbReference>
<dbReference type="STRING" id="10195.A0A3M7PA48"/>
<feature type="region of interest" description="Disordered" evidence="1">
    <location>
        <begin position="1"/>
        <end position="29"/>
    </location>
</feature>
<dbReference type="PANTHER" id="PTHR34914">
    <property type="entry name" value="LYMPHOCYTE EXPANSION MOLECULE"/>
    <property type="match status" value="1"/>
</dbReference>
<dbReference type="OrthoDB" id="6275292at2759"/>
<comment type="caution">
    <text evidence="2">The sequence shown here is derived from an EMBL/GenBank/DDBJ whole genome shotgun (WGS) entry which is preliminary data.</text>
</comment>
<sequence>MSNKIDGHPFGSQSSRFTHNGVHPNRLATGKMPYQENLDAQISRRLGPGSYQILKYDGFSYENVSKNAGGANWEKSFLTEKYAKMPHLLYQENYKKKQEDKIRLGPAYYTLKDNIQLENDKPKSTKGIIDHLSERFSDKGINHNPGPGAYGIPDEILEIKRKNKPGIVPIIERSKESRSLPYVGSENPPGTYDHKNSIDELVKKKVSKRGPYDLFTGDRSAQKTGHLLKDTENKLGPGQYSLDSFVDLLSKPEQQKQGKFGKLSQYPNPMGDRIGMLPGPGYYDAKEPSRFVSKMPPFMSSSERSDFRYQKRLNKNYNLVGVGRYDLRKNEINEFGNGHQSVFNSKSAHMINKNKPYYTERIKQHNLPINEKLKLNFTGRIYDDITTGAQKWPII</sequence>
<dbReference type="AlphaFoldDB" id="A0A3M7PA48"/>